<comment type="caution">
    <text evidence="2">The sequence shown here is derived from an EMBL/GenBank/DDBJ whole genome shotgun (WGS) entry which is preliminary data.</text>
</comment>
<accession>A0A4R7B7J3</accession>
<proteinExistence type="predicted"/>
<keyword evidence="3" id="KW-1185">Reference proteome</keyword>
<evidence type="ECO:0000256" key="1">
    <source>
        <dbReference type="SAM" id="MobiDB-lite"/>
    </source>
</evidence>
<sequence length="106" mass="11628">MSLLSRLFGKTSPPEDARASSPANDDPLIPVPIPALGVLLLNLEKQKGSPLSESEVIEIRDKAVCIMLPLTAKVEMDEKRGYRDIDPENVWVEWLAFKAEAQGSAL</sequence>
<dbReference type="Proteomes" id="UP000295611">
    <property type="component" value="Unassembled WGS sequence"/>
</dbReference>
<feature type="region of interest" description="Disordered" evidence="1">
    <location>
        <begin position="1"/>
        <end position="26"/>
    </location>
</feature>
<gene>
    <name evidence="2" type="ORF">DFP86_10799</name>
</gene>
<reference evidence="2 3" key="1">
    <citation type="submission" date="2019-03" db="EMBL/GenBank/DDBJ databases">
        <title>Genomic Encyclopedia of Type Strains, Phase III (KMG-III): the genomes of soil and plant-associated and newly described type strains.</title>
        <authorList>
            <person name="Whitman W."/>
        </authorList>
    </citation>
    <scope>NUCLEOTIDE SEQUENCE [LARGE SCALE GENOMIC DNA]</scope>
    <source>
        <strain evidence="2 3">CECT 8976</strain>
    </source>
</reference>
<evidence type="ECO:0000313" key="2">
    <source>
        <dbReference type="EMBL" id="TDR79735.1"/>
    </source>
</evidence>
<dbReference type="AlphaFoldDB" id="A0A4R7B7J3"/>
<protein>
    <submittedName>
        <fullName evidence="2">Uncharacterized protein</fullName>
    </submittedName>
</protein>
<name>A0A4R7B7J3_9NEIS</name>
<evidence type="ECO:0000313" key="3">
    <source>
        <dbReference type="Proteomes" id="UP000295611"/>
    </source>
</evidence>
<dbReference type="RefSeq" id="WP_208108296.1">
    <property type="nucleotide sequence ID" value="NZ_SNZP01000007.1"/>
</dbReference>
<organism evidence="2 3">
    <name type="scientific">Paludibacterium purpuratum</name>
    <dbReference type="NCBI Taxonomy" id="1144873"/>
    <lineage>
        <taxon>Bacteria</taxon>
        <taxon>Pseudomonadati</taxon>
        <taxon>Pseudomonadota</taxon>
        <taxon>Betaproteobacteria</taxon>
        <taxon>Neisseriales</taxon>
        <taxon>Chromobacteriaceae</taxon>
        <taxon>Paludibacterium</taxon>
    </lineage>
</organism>
<dbReference type="EMBL" id="SNZP01000007">
    <property type="protein sequence ID" value="TDR79735.1"/>
    <property type="molecule type" value="Genomic_DNA"/>
</dbReference>